<evidence type="ECO:0000259" key="1">
    <source>
        <dbReference type="Pfam" id="PF13472"/>
    </source>
</evidence>
<reference evidence="2 3" key="1">
    <citation type="submission" date="2019-02" db="EMBL/GenBank/DDBJ databases">
        <title>Deep-cultivation of Planctomycetes and their phenomic and genomic characterization uncovers novel biology.</title>
        <authorList>
            <person name="Wiegand S."/>
            <person name="Jogler M."/>
            <person name="Boedeker C."/>
            <person name="Pinto D."/>
            <person name="Vollmers J."/>
            <person name="Rivas-Marin E."/>
            <person name="Kohn T."/>
            <person name="Peeters S.H."/>
            <person name="Heuer A."/>
            <person name="Rast P."/>
            <person name="Oberbeckmann S."/>
            <person name="Bunk B."/>
            <person name="Jeske O."/>
            <person name="Meyerdierks A."/>
            <person name="Storesund J.E."/>
            <person name="Kallscheuer N."/>
            <person name="Luecker S."/>
            <person name="Lage O.M."/>
            <person name="Pohl T."/>
            <person name="Merkel B.J."/>
            <person name="Hornburger P."/>
            <person name="Mueller R.-W."/>
            <person name="Bruemmer F."/>
            <person name="Labrenz M."/>
            <person name="Spormann A.M."/>
            <person name="Op den Camp H."/>
            <person name="Overmann J."/>
            <person name="Amann R."/>
            <person name="Jetten M.S.M."/>
            <person name="Mascher T."/>
            <person name="Medema M.H."/>
            <person name="Devos D.P."/>
            <person name="Kaster A.-K."/>
            <person name="Ovreas L."/>
            <person name="Rohde M."/>
            <person name="Galperin M.Y."/>
            <person name="Jogler C."/>
        </authorList>
    </citation>
    <scope>NUCLEOTIDE SEQUENCE [LARGE SCALE GENOMIC DNA]</scope>
    <source>
        <strain evidence="2 3">FF011L</strain>
    </source>
</reference>
<proteinExistence type="predicted"/>
<dbReference type="AlphaFoldDB" id="A0A517MAW4"/>
<dbReference type="OrthoDB" id="2513075at2"/>
<dbReference type="SUPFAM" id="SSF52266">
    <property type="entry name" value="SGNH hydrolase"/>
    <property type="match status" value="1"/>
</dbReference>
<accession>A0A517MAW4</accession>
<feature type="domain" description="SGNH hydrolase-type esterase" evidence="1">
    <location>
        <begin position="90"/>
        <end position="241"/>
    </location>
</feature>
<dbReference type="Proteomes" id="UP000320672">
    <property type="component" value="Chromosome"/>
</dbReference>
<dbReference type="PANTHER" id="PTHR30383">
    <property type="entry name" value="THIOESTERASE 1/PROTEASE 1/LYSOPHOSPHOLIPASE L1"/>
    <property type="match status" value="1"/>
</dbReference>
<protein>
    <recommendedName>
        <fullName evidence="1">SGNH hydrolase-type esterase domain-containing protein</fullName>
    </recommendedName>
</protein>
<dbReference type="InterPro" id="IPR051532">
    <property type="entry name" value="Ester_Hydrolysis_Enzymes"/>
</dbReference>
<sequence length="257" mass="28985">MRLPSFGFLLVAVLGSSLFGQDLPKLSPLPVAVPTTEVTANPEVPFDEAVKAAAEKRWEKEINAIEARDKLNPDPEDGILFIGSSSIRLWETIAEDIAPYLPIQRGYGGSNFSNVAVFAKRLIEPHQYKAMVVFVANDVTGRETDKTPEEVIELMDYVIEVSRKHQPDAPVFVIEITPTASRWKTWSEIRQVNAAIREYCLTTPNVHFIPTAEYYLDAEGNPIPESFRSDKLHLTRSGYKLWGRLIKQRLDDFLPTN</sequence>
<evidence type="ECO:0000313" key="3">
    <source>
        <dbReference type="Proteomes" id="UP000320672"/>
    </source>
</evidence>
<gene>
    <name evidence="2" type="ORF">FF011L_07270</name>
</gene>
<keyword evidence="3" id="KW-1185">Reference proteome</keyword>
<organism evidence="2 3">
    <name type="scientific">Roseimaritima multifibrata</name>
    <dbReference type="NCBI Taxonomy" id="1930274"/>
    <lineage>
        <taxon>Bacteria</taxon>
        <taxon>Pseudomonadati</taxon>
        <taxon>Planctomycetota</taxon>
        <taxon>Planctomycetia</taxon>
        <taxon>Pirellulales</taxon>
        <taxon>Pirellulaceae</taxon>
        <taxon>Roseimaritima</taxon>
    </lineage>
</organism>
<dbReference type="KEGG" id="rml:FF011L_07270"/>
<evidence type="ECO:0000313" key="2">
    <source>
        <dbReference type="EMBL" id="QDS91991.1"/>
    </source>
</evidence>
<dbReference type="RefSeq" id="WP_145350154.1">
    <property type="nucleotide sequence ID" value="NZ_CP036262.1"/>
</dbReference>
<dbReference type="Gene3D" id="3.40.50.1110">
    <property type="entry name" value="SGNH hydrolase"/>
    <property type="match status" value="1"/>
</dbReference>
<dbReference type="EMBL" id="CP036262">
    <property type="protein sequence ID" value="QDS91991.1"/>
    <property type="molecule type" value="Genomic_DNA"/>
</dbReference>
<dbReference type="GO" id="GO:0016788">
    <property type="term" value="F:hydrolase activity, acting on ester bonds"/>
    <property type="evidence" value="ECO:0007669"/>
    <property type="project" value="UniProtKB-ARBA"/>
</dbReference>
<dbReference type="InterPro" id="IPR013830">
    <property type="entry name" value="SGNH_hydro"/>
</dbReference>
<dbReference type="InterPro" id="IPR036514">
    <property type="entry name" value="SGNH_hydro_sf"/>
</dbReference>
<name>A0A517MAW4_9BACT</name>
<dbReference type="Pfam" id="PF13472">
    <property type="entry name" value="Lipase_GDSL_2"/>
    <property type="match status" value="1"/>
</dbReference>
<dbReference type="PANTHER" id="PTHR30383:SF29">
    <property type="entry name" value="SGNH HYDROLASE-TYPE ESTERASE DOMAIN-CONTAINING PROTEIN"/>
    <property type="match status" value="1"/>
</dbReference>